<sequence length="254" mass="28372">LVHAGTREVFDNCLSFGVAPGFTRGARALYREFMPLIVSLLEAGWQPVPQARYSVEDAVVERFGSFEADTLTFTVRQTSHESADGTLTVLAREAGIPDRQIVVMDMRLNRPIECKWDGSRLIVPLPTQAGRTEVVRVSTQEGWERECMSQLAKALDRAGREWAWVKAQHDNTLTGTLQFEDDAGRWFRYGFEGAKVGLSDEAHSGAHALNINARKPIDGRIRTDPFVVRKDTVDRLAFEYRAEGTGEVKATAVF</sequence>
<gene>
    <name evidence="1" type="ORF">S12H4_45852</name>
</gene>
<evidence type="ECO:0000313" key="1">
    <source>
        <dbReference type="EMBL" id="GAJ12449.1"/>
    </source>
</evidence>
<dbReference type="AlphaFoldDB" id="X1U4P4"/>
<name>X1U4P4_9ZZZZ</name>
<feature type="non-terminal residue" evidence="1">
    <location>
        <position position="1"/>
    </location>
</feature>
<organism evidence="1">
    <name type="scientific">marine sediment metagenome</name>
    <dbReference type="NCBI Taxonomy" id="412755"/>
    <lineage>
        <taxon>unclassified sequences</taxon>
        <taxon>metagenomes</taxon>
        <taxon>ecological metagenomes</taxon>
    </lineage>
</organism>
<reference evidence="1" key="1">
    <citation type="journal article" date="2014" name="Front. Microbiol.">
        <title>High frequency of phylogenetically diverse reductive dehalogenase-homologous genes in deep subseafloor sedimentary metagenomes.</title>
        <authorList>
            <person name="Kawai M."/>
            <person name="Futagami T."/>
            <person name="Toyoda A."/>
            <person name="Takaki Y."/>
            <person name="Nishi S."/>
            <person name="Hori S."/>
            <person name="Arai W."/>
            <person name="Tsubouchi T."/>
            <person name="Morono Y."/>
            <person name="Uchiyama I."/>
            <person name="Ito T."/>
            <person name="Fujiyama A."/>
            <person name="Inagaki F."/>
            <person name="Takami H."/>
        </authorList>
    </citation>
    <scope>NUCLEOTIDE SEQUENCE</scope>
    <source>
        <strain evidence="1">Expedition CK06-06</strain>
    </source>
</reference>
<proteinExistence type="predicted"/>
<comment type="caution">
    <text evidence="1">The sequence shown here is derived from an EMBL/GenBank/DDBJ whole genome shotgun (WGS) entry which is preliminary data.</text>
</comment>
<accession>X1U4P4</accession>
<feature type="non-terminal residue" evidence="1">
    <location>
        <position position="254"/>
    </location>
</feature>
<dbReference type="EMBL" id="BARW01028396">
    <property type="protein sequence ID" value="GAJ12449.1"/>
    <property type="molecule type" value="Genomic_DNA"/>
</dbReference>
<protein>
    <submittedName>
        <fullName evidence="1">Uncharacterized protein</fullName>
    </submittedName>
</protein>